<keyword evidence="1" id="KW-1133">Transmembrane helix</keyword>
<sequence length="108" mass="11850">MKKPPSQHTNTYWLSPDGQHVNGPYSMTQILAMHQVAPLAPDMPMRLEGTDSWATVADWLPIVVPQSPRARAREAATARAQNPAIPPWTLLAGLGIAVAAVLYYFFVL</sequence>
<reference evidence="2 3" key="1">
    <citation type="submission" date="2018-06" db="EMBL/GenBank/DDBJ databases">
        <title>Genomic Encyclopedia of Type Strains, Phase IV (KMG-IV): sequencing the most valuable type-strain genomes for metagenomic binning, comparative biology and taxonomic classification.</title>
        <authorList>
            <person name="Goeker M."/>
        </authorList>
    </citation>
    <scope>NUCLEOTIDE SEQUENCE [LARGE SCALE GENOMIC DNA]</scope>
    <source>
        <strain evidence="2 3">DSM 25532</strain>
    </source>
</reference>
<dbReference type="Proteomes" id="UP000253426">
    <property type="component" value="Unassembled WGS sequence"/>
</dbReference>
<evidence type="ECO:0000313" key="2">
    <source>
        <dbReference type="EMBL" id="RBP44334.1"/>
    </source>
</evidence>
<keyword evidence="3" id="KW-1185">Reference proteome</keyword>
<gene>
    <name evidence="2" type="ORF">DES53_104153</name>
</gene>
<dbReference type="RefSeq" id="WP_113958751.1">
    <property type="nucleotide sequence ID" value="NZ_QNRR01000004.1"/>
</dbReference>
<keyword evidence="1" id="KW-0812">Transmembrane</keyword>
<feature type="transmembrane region" description="Helical" evidence="1">
    <location>
        <begin position="88"/>
        <end position="106"/>
    </location>
</feature>
<proteinExistence type="predicted"/>
<accession>A0A366HQ71</accession>
<dbReference type="AlphaFoldDB" id="A0A366HQ71"/>
<protein>
    <recommendedName>
        <fullName evidence="4">GYF domain-containing protein</fullName>
    </recommendedName>
</protein>
<dbReference type="OrthoDB" id="196627at2"/>
<evidence type="ECO:0008006" key="4">
    <source>
        <dbReference type="Google" id="ProtNLM"/>
    </source>
</evidence>
<dbReference type="EMBL" id="QNRR01000004">
    <property type="protein sequence ID" value="RBP44334.1"/>
    <property type="molecule type" value="Genomic_DNA"/>
</dbReference>
<organism evidence="2 3">
    <name type="scientific">Roseimicrobium gellanilyticum</name>
    <dbReference type="NCBI Taxonomy" id="748857"/>
    <lineage>
        <taxon>Bacteria</taxon>
        <taxon>Pseudomonadati</taxon>
        <taxon>Verrucomicrobiota</taxon>
        <taxon>Verrucomicrobiia</taxon>
        <taxon>Verrucomicrobiales</taxon>
        <taxon>Verrucomicrobiaceae</taxon>
        <taxon>Roseimicrobium</taxon>
    </lineage>
</organism>
<comment type="caution">
    <text evidence="2">The sequence shown here is derived from an EMBL/GenBank/DDBJ whole genome shotgun (WGS) entry which is preliminary data.</text>
</comment>
<name>A0A366HQ71_9BACT</name>
<keyword evidence="1" id="KW-0472">Membrane</keyword>
<evidence type="ECO:0000313" key="3">
    <source>
        <dbReference type="Proteomes" id="UP000253426"/>
    </source>
</evidence>
<evidence type="ECO:0000256" key="1">
    <source>
        <dbReference type="SAM" id="Phobius"/>
    </source>
</evidence>